<evidence type="ECO:0000313" key="1">
    <source>
        <dbReference type="EMBL" id="MDF4025847.1"/>
    </source>
</evidence>
<dbReference type="EMBL" id="JARJJS010000003">
    <property type="protein sequence ID" value="MDF4025847.1"/>
    <property type="molecule type" value="Genomic_DNA"/>
</dbReference>
<reference evidence="1 2" key="1">
    <citation type="journal article" date="2024" name="Curr. Microbiol.">
        <title>Luteibacter sahnii sp. nov., A Novel Yellow-Colored Xanthomonadin Pigment Producing Probiotic Bacterium from Healthy Rice Seed Microbiome.</title>
        <authorList>
            <person name="Jaiswal G."/>
            <person name="Rana R."/>
            <person name="Nayak P.K."/>
            <person name="Chouhan R."/>
            <person name="Gandhi S.G."/>
            <person name="Patel H.K."/>
            <person name="Patil P.B."/>
        </authorList>
    </citation>
    <scope>NUCLEOTIDE SEQUENCE [LARGE SCALE GENOMIC DNA]</scope>
    <source>
        <strain evidence="1 2">PPL201</strain>
    </source>
</reference>
<evidence type="ECO:0000313" key="2">
    <source>
        <dbReference type="Proteomes" id="UP001528850"/>
    </source>
</evidence>
<protein>
    <submittedName>
        <fullName evidence="1">Uncharacterized protein</fullName>
    </submittedName>
</protein>
<dbReference type="RefSeq" id="WP_320551783.1">
    <property type="nucleotide sequence ID" value="NZ_JAQLOK010000004.1"/>
</dbReference>
<accession>A0ABT6BCS5</accession>
<keyword evidence="2" id="KW-1185">Reference proteome</keyword>
<gene>
    <name evidence="1" type="ORF">P3W24_12795</name>
</gene>
<organism evidence="1 2">
    <name type="scientific">Luteibacter sahnii</name>
    <dbReference type="NCBI Taxonomy" id="3021977"/>
    <lineage>
        <taxon>Bacteria</taxon>
        <taxon>Pseudomonadati</taxon>
        <taxon>Pseudomonadota</taxon>
        <taxon>Gammaproteobacteria</taxon>
        <taxon>Lysobacterales</taxon>
        <taxon>Rhodanobacteraceae</taxon>
        <taxon>Luteibacter</taxon>
    </lineage>
</organism>
<dbReference type="Proteomes" id="UP001528850">
    <property type="component" value="Unassembled WGS sequence"/>
</dbReference>
<comment type="caution">
    <text evidence="1">The sequence shown here is derived from an EMBL/GenBank/DDBJ whole genome shotgun (WGS) entry which is preliminary data.</text>
</comment>
<name>A0ABT6BCS5_9GAMM</name>
<sequence>MNAIPPGSLRQRPWSLLVSGDLTPTPEVLDEIENVFELNPSIPGLELRSDDGRHCTVVRDYPAGHTAEVDDALEVIFAEQPEVAEIVVLGQEARPQHVATREAPFWHRDGKAIADISDKMRSGEISPGEAIDMLKSLFETDR</sequence>
<proteinExistence type="predicted"/>